<reference evidence="1" key="1">
    <citation type="submission" date="2013-11" db="EMBL/GenBank/DDBJ databases">
        <title>The Genome Sequence of Phytophthora parasitica CJ02B3.</title>
        <authorList>
            <consortium name="The Broad Institute Genomics Platform"/>
            <person name="Russ C."/>
            <person name="Tyler B."/>
            <person name="Panabieres F."/>
            <person name="Shan W."/>
            <person name="Tripathy S."/>
            <person name="Grunwald N."/>
            <person name="Machado M."/>
            <person name="Johnson C.S."/>
            <person name="Arredondo F."/>
            <person name="Hong C."/>
            <person name="Coffey M."/>
            <person name="Young S.K."/>
            <person name="Zeng Q."/>
            <person name="Gargeya S."/>
            <person name="Fitzgerald M."/>
            <person name="Abouelleil A."/>
            <person name="Alvarado L."/>
            <person name="Chapman S.B."/>
            <person name="Gainer-Dewar J."/>
            <person name="Goldberg J."/>
            <person name="Griggs A."/>
            <person name="Gujja S."/>
            <person name="Hansen M."/>
            <person name="Howarth C."/>
            <person name="Imamovic A."/>
            <person name="Ireland A."/>
            <person name="Larimer J."/>
            <person name="McCowan C."/>
            <person name="Murphy C."/>
            <person name="Pearson M."/>
            <person name="Poon T.W."/>
            <person name="Priest M."/>
            <person name="Roberts A."/>
            <person name="Saif S."/>
            <person name="Shea T."/>
            <person name="Sykes S."/>
            <person name="Wortman J."/>
            <person name="Nusbaum C."/>
            <person name="Birren B."/>
        </authorList>
    </citation>
    <scope>NUCLEOTIDE SEQUENCE [LARGE SCALE GENOMIC DNA]</scope>
    <source>
        <strain evidence="1">CJ02B3</strain>
    </source>
</reference>
<dbReference type="Proteomes" id="UP000053236">
    <property type="component" value="Unassembled WGS sequence"/>
</dbReference>
<name>W2HFI5_PHYNI</name>
<sequence length="46" mass="5344">MKLWVTRGNRWVPTVVLGSGKKCYLKITIVSDRVIWLQEHDELDCG</sequence>
<proteinExistence type="predicted"/>
<organism evidence="1">
    <name type="scientific">Phytophthora nicotianae</name>
    <name type="common">Potato buckeye rot agent</name>
    <name type="synonym">Phytophthora parasitica</name>
    <dbReference type="NCBI Taxonomy" id="4792"/>
    <lineage>
        <taxon>Eukaryota</taxon>
        <taxon>Sar</taxon>
        <taxon>Stramenopiles</taxon>
        <taxon>Oomycota</taxon>
        <taxon>Peronosporomycetes</taxon>
        <taxon>Peronosporales</taxon>
        <taxon>Peronosporaceae</taxon>
        <taxon>Phytophthora</taxon>
    </lineage>
</organism>
<evidence type="ECO:0000313" key="1">
    <source>
        <dbReference type="EMBL" id="ETK93350.1"/>
    </source>
</evidence>
<gene>
    <name evidence="1" type="ORF">L915_03480</name>
</gene>
<protein>
    <submittedName>
        <fullName evidence="1">Uncharacterized protein</fullName>
    </submittedName>
</protein>
<dbReference type="EMBL" id="KI684946">
    <property type="protein sequence ID" value="ETK93350.1"/>
    <property type="molecule type" value="Genomic_DNA"/>
</dbReference>
<accession>W2HFI5</accession>
<dbReference type="AlphaFoldDB" id="W2HFI5"/>